<dbReference type="SUPFAM" id="SSF53474">
    <property type="entry name" value="alpha/beta-Hydrolases"/>
    <property type="match status" value="1"/>
</dbReference>
<dbReference type="GO" id="GO:0004301">
    <property type="term" value="F:epoxide hydrolase activity"/>
    <property type="evidence" value="ECO:0007669"/>
    <property type="project" value="TreeGrafter"/>
</dbReference>
<reference evidence="6 7" key="1">
    <citation type="submission" date="2019-08" db="EMBL/GenBank/DDBJ databases">
        <authorList>
            <person name="Wang G."/>
            <person name="Xu Z."/>
        </authorList>
    </citation>
    <scope>NUCLEOTIDE SEQUENCE [LARGE SCALE GENOMIC DNA]</scope>
    <source>
        <strain evidence="6 7">ZX</strain>
    </source>
</reference>
<dbReference type="GO" id="GO:0097176">
    <property type="term" value="P:epoxide metabolic process"/>
    <property type="evidence" value="ECO:0007669"/>
    <property type="project" value="TreeGrafter"/>
</dbReference>
<organism evidence="6 7">
    <name type="scientific">Sphingomonas montanisoli</name>
    <dbReference type="NCBI Taxonomy" id="2606412"/>
    <lineage>
        <taxon>Bacteria</taxon>
        <taxon>Pseudomonadati</taxon>
        <taxon>Pseudomonadota</taxon>
        <taxon>Alphaproteobacteria</taxon>
        <taxon>Sphingomonadales</taxon>
        <taxon>Sphingomonadaceae</taxon>
        <taxon>Sphingomonas</taxon>
    </lineage>
</organism>
<sequence>MDCFASLALTKERLLASHPLVILRQNRSGRKWMRIEPFTIAIPDDRLQWVLGRLADARWPTLPDEEPWRHGVDNTDLRDFVDHIVNHYDWRAEEAKLNAFPQYMAAVDGQEIHFIHARSDRDDAPTVLLSHGWPSTHADFIGVIDRLTHPERHGGRAEDALHLVIPSLPGYGFSPMPRRIIGPPTFARQFDRLMTEGLGLDSYIPQGGDVGSVISSWIAWRSPAVRALHLNYNGWFQAGQKPETQEEAEAVTRWNHLRDDDGGYSHLAATRPFNLAYAFTDSPLGAAAWIFARYKRGIDDLWSVYDKDALATTVMIFLLTGSLPSSMNSYRGLRIDEQRPADSIIDVPTAFLRFPGEIASFPRSFLEKTYTNIVRWTDVPAGGHFAAFEQPELFCSDLLAFCRDVTDGRFD</sequence>
<dbReference type="Proteomes" id="UP000322077">
    <property type="component" value="Unassembled WGS sequence"/>
</dbReference>
<comment type="similarity">
    <text evidence="1">Belongs to the peptidase S33 family.</text>
</comment>
<gene>
    <name evidence="6" type="ORF">FYJ91_00935</name>
</gene>
<evidence type="ECO:0000259" key="5">
    <source>
        <dbReference type="Pfam" id="PF06441"/>
    </source>
</evidence>
<feature type="active site" description="Proton acceptor" evidence="4">
    <location>
        <position position="384"/>
    </location>
</feature>
<proteinExistence type="inferred from homology"/>
<dbReference type="PANTHER" id="PTHR21661:SF35">
    <property type="entry name" value="EPOXIDE HYDROLASE"/>
    <property type="match status" value="1"/>
</dbReference>
<feature type="domain" description="Epoxide hydrolase N-terminal" evidence="5">
    <location>
        <begin position="35"/>
        <end position="140"/>
    </location>
</feature>
<keyword evidence="2" id="KW-0058">Aromatic hydrocarbons catabolism</keyword>
<dbReference type="InterPro" id="IPR029058">
    <property type="entry name" value="AB_hydrolase_fold"/>
</dbReference>
<evidence type="ECO:0000256" key="3">
    <source>
        <dbReference type="ARBA" id="ARBA00022801"/>
    </source>
</evidence>
<evidence type="ECO:0000256" key="4">
    <source>
        <dbReference type="PIRSR" id="PIRSR001112-1"/>
    </source>
</evidence>
<dbReference type="PANTHER" id="PTHR21661">
    <property type="entry name" value="EPOXIDE HYDROLASE 1-RELATED"/>
    <property type="match status" value="1"/>
</dbReference>
<comment type="caution">
    <text evidence="6">The sequence shown here is derived from an EMBL/GenBank/DDBJ whole genome shotgun (WGS) entry which is preliminary data.</text>
</comment>
<dbReference type="PRINTS" id="PR00412">
    <property type="entry name" value="EPOXHYDRLASE"/>
</dbReference>
<evidence type="ECO:0000256" key="1">
    <source>
        <dbReference type="ARBA" id="ARBA00010088"/>
    </source>
</evidence>
<evidence type="ECO:0000313" key="7">
    <source>
        <dbReference type="Proteomes" id="UP000322077"/>
    </source>
</evidence>
<dbReference type="InterPro" id="IPR016292">
    <property type="entry name" value="Epoxide_hydrolase"/>
</dbReference>
<dbReference type="AlphaFoldDB" id="A0A5D9CAD7"/>
<dbReference type="EMBL" id="VTOU01000001">
    <property type="protein sequence ID" value="TZG28744.1"/>
    <property type="molecule type" value="Genomic_DNA"/>
</dbReference>
<evidence type="ECO:0000313" key="6">
    <source>
        <dbReference type="EMBL" id="TZG28744.1"/>
    </source>
</evidence>
<keyword evidence="3 6" id="KW-0378">Hydrolase</keyword>
<protein>
    <submittedName>
        <fullName evidence="6">Epoxide hydrolase</fullName>
    </submittedName>
</protein>
<dbReference type="Gene3D" id="3.40.50.1820">
    <property type="entry name" value="alpha/beta hydrolase"/>
    <property type="match status" value="1"/>
</dbReference>
<feature type="active site" description="Proton donor" evidence="4">
    <location>
        <position position="330"/>
    </location>
</feature>
<keyword evidence="7" id="KW-1185">Reference proteome</keyword>
<dbReference type="InterPro" id="IPR000639">
    <property type="entry name" value="Epox_hydrolase-like"/>
</dbReference>
<name>A0A5D9CAD7_9SPHN</name>
<feature type="active site" description="Nucleophile" evidence="4">
    <location>
        <position position="209"/>
    </location>
</feature>
<accession>A0A5D9CAD7</accession>
<dbReference type="InterPro" id="IPR010497">
    <property type="entry name" value="Epoxide_hydro_N"/>
</dbReference>
<dbReference type="Pfam" id="PF06441">
    <property type="entry name" value="EHN"/>
    <property type="match status" value="1"/>
</dbReference>
<dbReference type="PIRSF" id="PIRSF001112">
    <property type="entry name" value="Epoxide_hydrolase"/>
    <property type="match status" value="1"/>
</dbReference>
<evidence type="ECO:0000256" key="2">
    <source>
        <dbReference type="ARBA" id="ARBA00022797"/>
    </source>
</evidence>